<reference evidence="3 4" key="2">
    <citation type="submission" date="2021-03" db="EMBL/GenBank/DDBJ databases">
        <title>Genomic Encyclopedia of Type Strains, Phase IV (KMG-IV): sequencing the most valuable type-strain genomes for metagenomic binning, comparative biology and taxonomic classification.</title>
        <authorList>
            <person name="Goeker M."/>
        </authorList>
    </citation>
    <scope>NUCLEOTIDE SEQUENCE [LARGE SCALE GENOMIC DNA]</scope>
    <source>
        <strain evidence="3 4">DSM 41954</strain>
    </source>
</reference>
<dbReference type="EMBL" id="JAGGLR010000005">
    <property type="protein sequence ID" value="MBP2061340.1"/>
    <property type="molecule type" value="Genomic_DNA"/>
</dbReference>
<dbReference type="Pfam" id="PF13349">
    <property type="entry name" value="DUF4097"/>
    <property type="match status" value="1"/>
</dbReference>
<evidence type="ECO:0000259" key="1">
    <source>
        <dbReference type="Pfam" id="PF13349"/>
    </source>
</evidence>
<dbReference type="InterPro" id="IPR025164">
    <property type="entry name" value="Toastrack_DUF4097"/>
</dbReference>
<gene>
    <name evidence="3" type="ORF">J2Z30_002348</name>
    <name evidence="2" type="ORF">SIRAN2330</name>
</gene>
<dbReference type="Proteomes" id="UP000756710">
    <property type="component" value="Unassembled WGS sequence"/>
</dbReference>
<name>A0A060ZHV7_9ACTN</name>
<keyword evidence="4" id="KW-1185">Reference proteome</keyword>
<protein>
    <submittedName>
        <fullName evidence="3">DUF4097 and DUF4098 domain-containing protein YvlB</fullName>
    </submittedName>
</protein>
<evidence type="ECO:0000313" key="2">
    <source>
        <dbReference type="EMBL" id="CDR05374.1"/>
    </source>
</evidence>
<dbReference type="RefSeq" id="WP_044568771.1">
    <property type="nucleotide sequence ID" value="NZ_BAABDR010000049.1"/>
</dbReference>
<evidence type="ECO:0000313" key="3">
    <source>
        <dbReference type="EMBL" id="MBP2061340.1"/>
    </source>
</evidence>
<dbReference type="GeneID" id="32467156"/>
<accession>A0A060ZHV7</accession>
<evidence type="ECO:0000313" key="4">
    <source>
        <dbReference type="Proteomes" id="UP000756710"/>
    </source>
</evidence>
<dbReference type="HOGENOM" id="CLU_081211_1_0_11"/>
<feature type="domain" description="DUF4097" evidence="1">
    <location>
        <begin position="50"/>
        <end position="258"/>
    </location>
</feature>
<organism evidence="2">
    <name type="scientific">Streptomyces iranensis</name>
    <dbReference type="NCBI Taxonomy" id="576784"/>
    <lineage>
        <taxon>Bacteria</taxon>
        <taxon>Bacillati</taxon>
        <taxon>Actinomycetota</taxon>
        <taxon>Actinomycetes</taxon>
        <taxon>Kitasatosporales</taxon>
        <taxon>Streptomycetaceae</taxon>
        <taxon>Streptomyces</taxon>
        <taxon>Streptomyces violaceusniger group</taxon>
    </lineage>
</organism>
<proteinExistence type="predicted"/>
<reference evidence="2" key="1">
    <citation type="submission" date="2014-05" db="EMBL/GenBank/DDBJ databases">
        <authorList>
            <person name="Horn Fabian"/>
        </authorList>
    </citation>
    <scope>NUCLEOTIDE SEQUENCE</scope>
</reference>
<dbReference type="EMBL" id="LK022848">
    <property type="protein sequence ID" value="CDR05374.1"/>
    <property type="molecule type" value="Genomic_DNA"/>
</dbReference>
<sequence>MPAFDTPEPLSVTLEFDMGAARITAGKRLDTVVEVRPHDAAEEADIRAAEQTKVNCSGGTLMVKGPKKRGLFGKPGSVEVTIELPAGSDLQATSPLADFLCEGRLGDCRVKTSVGDIQVDEAATAHLRTSHGDVRLARATGEADVVGSGRVEIGTVAGAATVKNGNGDTIVGEVSGELGATSSNGLISVGVAHAGVDAKSANGSIRIDEAVRGQIVLQAATGDVEVGVRESTAAWLDVHTRFGTVHTSLGPAEGPEASEETVEIRARTAFGDIVIRRA</sequence>
<dbReference type="AlphaFoldDB" id="A0A060ZHV7"/>